<dbReference type="Gene3D" id="1.20.120.1060">
    <property type="match status" value="1"/>
</dbReference>
<dbReference type="InterPro" id="IPR025533">
    <property type="entry name" value="DUF4419"/>
</dbReference>
<feature type="region of interest" description="Disordered" evidence="1">
    <location>
        <begin position="1"/>
        <end position="24"/>
    </location>
</feature>
<dbReference type="PANTHER" id="PTHR31252">
    <property type="entry name" value="DUF4419 DOMAIN-CONTAINING PROTEIN"/>
    <property type="match status" value="1"/>
</dbReference>
<protein>
    <recommendedName>
        <fullName evidence="4">DUF4419 domain-containing protein</fullName>
    </recommendedName>
</protein>
<dbReference type="AlphaFoldDB" id="A0A166BNK8"/>
<keyword evidence="3" id="KW-1185">Reference proteome</keyword>
<sequence length="389" mass="43584">MPVTFHPAKHNATPFPSEPKWKEEAPATRILRASCRDQLKKCGEIFQSSLDSKPSSAADSDIIPSNNGFVNTVVKAYNGHRALIIRPDDVWLCILTQFSFFVNGNAEQLRKQFVAHEGKKELEIRAVGTRYTVDFGDLARQMTELIEQNIVDPDLREWIMPAYTTTTLLDTTVSAIVMMATMKEYFSYKMSLKCGIPRVTLEGTKEDWENILSRIGKLKQYGSETTAWYELLHPVISRFVNAFDNPNAQENLDFWQKVAHHEGGGSGPTWLAGWINAFCIFDSKGKWTGYPIGSTPNPPQDFFGPPRTRHYLTLDGAIYHRTDTKDVPPGVVEVDVKLDDNGTELNTLMTAGLVGTRVCDSGDKALSPNGTMDTARPVLAWWIALKNHD</sequence>
<name>A0A166BNK8_9AGAM</name>
<dbReference type="STRING" id="436010.A0A166BNK8"/>
<evidence type="ECO:0008006" key="4">
    <source>
        <dbReference type="Google" id="ProtNLM"/>
    </source>
</evidence>
<evidence type="ECO:0000313" key="3">
    <source>
        <dbReference type="Proteomes" id="UP000076532"/>
    </source>
</evidence>
<reference evidence="2 3" key="1">
    <citation type="journal article" date="2016" name="Mol. Biol. Evol.">
        <title>Comparative Genomics of Early-Diverging Mushroom-Forming Fungi Provides Insights into the Origins of Lignocellulose Decay Capabilities.</title>
        <authorList>
            <person name="Nagy L.G."/>
            <person name="Riley R."/>
            <person name="Tritt A."/>
            <person name="Adam C."/>
            <person name="Daum C."/>
            <person name="Floudas D."/>
            <person name="Sun H."/>
            <person name="Yadav J.S."/>
            <person name="Pangilinan J."/>
            <person name="Larsson K.H."/>
            <person name="Matsuura K."/>
            <person name="Barry K."/>
            <person name="Labutti K."/>
            <person name="Kuo R."/>
            <person name="Ohm R.A."/>
            <person name="Bhattacharya S.S."/>
            <person name="Shirouzu T."/>
            <person name="Yoshinaga Y."/>
            <person name="Martin F.M."/>
            <person name="Grigoriev I.V."/>
            <person name="Hibbett D.S."/>
        </authorList>
    </citation>
    <scope>NUCLEOTIDE SEQUENCE [LARGE SCALE GENOMIC DNA]</scope>
    <source>
        <strain evidence="2 3">CBS 109695</strain>
    </source>
</reference>
<dbReference type="Proteomes" id="UP000076532">
    <property type="component" value="Unassembled WGS sequence"/>
</dbReference>
<dbReference type="Pfam" id="PF14388">
    <property type="entry name" value="DUF4419"/>
    <property type="match status" value="1"/>
</dbReference>
<evidence type="ECO:0000256" key="1">
    <source>
        <dbReference type="SAM" id="MobiDB-lite"/>
    </source>
</evidence>
<proteinExistence type="predicted"/>
<dbReference type="PANTHER" id="PTHR31252:SF11">
    <property type="entry name" value="DUF4419 DOMAIN-CONTAINING PROTEIN"/>
    <property type="match status" value="1"/>
</dbReference>
<gene>
    <name evidence="2" type="ORF">FIBSPDRAFT_921783</name>
</gene>
<accession>A0A166BNK8</accession>
<dbReference type="OrthoDB" id="9978173at2759"/>
<dbReference type="EMBL" id="KV417642">
    <property type="protein sequence ID" value="KZP12829.1"/>
    <property type="molecule type" value="Genomic_DNA"/>
</dbReference>
<organism evidence="2 3">
    <name type="scientific">Athelia psychrophila</name>
    <dbReference type="NCBI Taxonomy" id="1759441"/>
    <lineage>
        <taxon>Eukaryota</taxon>
        <taxon>Fungi</taxon>
        <taxon>Dikarya</taxon>
        <taxon>Basidiomycota</taxon>
        <taxon>Agaricomycotina</taxon>
        <taxon>Agaricomycetes</taxon>
        <taxon>Agaricomycetidae</taxon>
        <taxon>Atheliales</taxon>
        <taxon>Atheliaceae</taxon>
        <taxon>Athelia</taxon>
    </lineage>
</organism>
<evidence type="ECO:0000313" key="2">
    <source>
        <dbReference type="EMBL" id="KZP12829.1"/>
    </source>
</evidence>